<sequence>MLLREKLTPKIEPPKNLKPPSECENLPIHDKNSYEDKRLKILFIIFGVLLLVVAFFIPSDEVNTPHTVKYGDFIEGENYSIIESINDIRSDIPTLRVLYRHNNRGFNGQREYDLHIDVYRDGSDEKALNGSYYSLEIKPKTDFEIYADSHPAYKSLKLKITIPKRYFDTTASATITVCMGNHKTAIINVCYRYINILYIALMMIYMVTYVGFQCPEHYITFVLMCAAVFYNGPLSIYKLFRPNRVYIIGTMVLDNAFGGVLLFSTLSIFTLSRPWAPELLEGNVAIAWIFFVVTTFFKALPGILKLFGELSLSNSDGIPTLHIVGTILGGIFAFSLFVTQYKEYRAVPNNFRYRFWTCIEFAAGFAVFYTVVVLLEQLLSLISEGSAEFLRLGMVTGTSMIYCSLFVSRKLAPFNFFHNEDEKYKLE</sequence>
<dbReference type="EMBL" id="DS113723">
    <property type="protein sequence ID" value="EAX97253.1"/>
    <property type="molecule type" value="Genomic_DNA"/>
</dbReference>
<reference evidence="2" key="1">
    <citation type="submission" date="2006-10" db="EMBL/GenBank/DDBJ databases">
        <authorList>
            <person name="Amadeo P."/>
            <person name="Zhao Q."/>
            <person name="Wortman J."/>
            <person name="Fraser-Liggett C."/>
            <person name="Carlton J."/>
        </authorList>
    </citation>
    <scope>NUCLEOTIDE SEQUENCE</scope>
    <source>
        <strain evidence="2">G3</strain>
    </source>
</reference>
<gene>
    <name evidence="2" type="ORF">TVAG_037600</name>
</gene>
<dbReference type="VEuPathDB" id="TrichDB:TVAG_037600"/>
<proteinExistence type="predicted"/>
<dbReference type="VEuPathDB" id="TrichDB:TVAGG3_0418290"/>
<keyword evidence="3" id="KW-1185">Reference proteome</keyword>
<evidence type="ECO:0000256" key="1">
    <source>
        <dbReference type="SAM" id="Phobius"/>
    </source>
</evidence>
<feature type="transmembrane region" description="Helical" evidence="1">
    <location>
        <begin position="193"/>
        <end position="212"/>
    </location>
</feature>
<reference evidence="2" key="2">
    <citation type="journal article" date="2007" name="Science">
        <title>Draft genome sequence of the sexually transmitted pathogen Trichomonas vaginalis.</title>
        <authorList>
            <person name="Carlton J.M."/>
            <person name="Hirt R.P."/>
            <person name="Silva J.C."/>
            <person name="Delcher A.L."/>
            <person name="Schatz M."/>
            <person name="Zhao Q."/>
            <person name="Wortman J.R."/>
            <person name="Bidwell S.L."/>
            <person name="Alsmark U.C.M."/>
            <person name="Besteiro S."/>
            <person name="Sicheritz-Ponten T."/>
            <person name="Noel C.J."/>
            <person name="Dacks J.B."/>
            <person name="Foster P.G."/>
            <person name="Simillion C."/>
            <person name="Van de Peer Y."/>
            <person name="Miranda-Saavedra D."/>
            <person name="Barton G.J."/>
            <person name="Westrop G.D."/>
            <person name="Mueller S."/>
            <person name="Dessi D."/>
            <person name="Fiori P.L."/>
            <person name="Ren Q."/>
            <person name="Paulsen I."/>
            <person name="Zhang H."/>
            <person name="Bastida-Corcuera F.D."/>
            <person name="Simoes-Barbosa A."/>
            <person name="Brown M.T."/>
            <person name="Hayes R.D."/>
            <person name="Mukherjee M."/>
            <person name="Okumura C.Y."/>
            <person name="Schneider R."/>
            <person name="Smith A.J."/>
            <person name="Vanacova S."/>
            <person name="Villalvazo M."/>
            <person name="Haas B.J."/>
            <person name="Pertea M."/>
            <person name="Feldblyum T.V."/>
            <person name="Utterback T.R."/>
            <person name="Shu C.L."/>
            <person name="Osoegawa K."/>
            <person name="de Jong P.J."/>
            <person name="Hrdy I."/>
            <person name="Horvathova L."/>
            <person name="Zubacova Z."/>
            <person name="Dolezal P."/>
            <person name="Malik S.B."/>
            <person name="Logsdon J.M. Jr."/>
            <person name="Henze K."/>
            <person name="Gupta A."/>
            <person name="Wang C.C."/>
            <person name="Dunne R.L."/>
            <person name="Upcroft J.A."/>
            <person name="Upcroft P."/>
            <person name="White O."/>
            <person name="Salzberg S.L."/>
            <person name="Tang P."/>
            <person name="Chiu C.-H."/>
            <person name="Lee Y.-S."/>
            <person name="Embley T.M."/>
            <person name="Coombs G.H."/>
            <person name="Mottram J.C."/>
            <person name="Tachezy J."/>
            <person name="Fraser-Liggett C.M."/>
            <person name="Johnson P.J."/>
        </authorList>
    </citation>
    <scope>NUCLEOTIDE SEQUENCE [LARGE SCALE GENOMIC DNA]</scope>
    <source>
        <strain evidence="2">G3</strain>
    </source>
</reference>
<dbReference type="Proteomes" id="UP000001542">
    <property type="component" value="Unassembled WGS sequence"/>
</dbReference>
<feature type="transmembrane region" description="Helical" evidence="1">
    <location>
        <begin position="218"/>
        <end position="240"/>
    </location>
</feature>
<feature type="transmembrane region" description="Helical" evidence="1">
    <location>
        <begin position="39"/>
        <end position="57"/>
    </location>
</feature>
<evidence type="ECO:0000313" key="3">
    <source>
        <dbReference type="Proteomes" id="UP000001542"/>
    </source>
</evidence>
<feature type="transmembrane region" description="Helical" evidence="1">
    <location>
        <begin position="252"/>
        <end position="272"/>
    </location>
</feature>
<evidence type="ECO:0000313" key="2">
    <source>
        <dbReference type="EMBL" id="EAX97253.1"/>
    </source>
</evidence>
<accession>A2FCW7</accession>
<keyword evidence="1" id="KW-0812">Transmembrane</keyword>
<keyword evidence="1" id="KW-1133">Transmembrane helix</keyword>
<name>A2FCW7_TRIV3</name>
<dbReference type="AlphaFoldDB" id="A2FCW7"/>
<organism evidence="2 3">
    <name type="scientific">Trichomonas vaginalis (strain ATCC PRA-98 / G3)</name>
    <dbReference type="NCBI Taxonomy" id="412133"/>
    <lineage>
        <taxon>Eukaryota</taxon>
        <taxon>Metamonada</taxon>
        <taxon>Parabasalia</taxon>
        <taxon>Trichomonadida</taxon>
        <taxon>Trichomonadidae</taxon>
        <taxon>Trichomonas</taxon>
    </lineage>
</organism>
<dbReference type="RefSeq" id="XP_001310183.1">
    <property type="nucleotide sequence ID" value="XM_001310182.1"/>
</dbReference>
<dbReference type="InParanoid" id="A2FCW7"/>
<feature type="transmembrane region" description="Helical" evidence="1">
    <location>
        <begin position="353"/>
        <end position="375"/>
    </location>
</feature>
<feature type="transmembrane region" description="Helical" evidence="1">
    <location>
        <begin position="320"/>
        <end position="341"/>
    </location>
</feature>
<feature type="transmembrane region" description="Helical" evidence="1">
    <location>
        <begin position="284"/>
        <end position="308"/>
    </location>
</feature>
<protein>
    <submittedName>
        <fullName evidence="2">Uncharacterized protein</fullName>
    </submittedName>
</protein>
<feature type="transmembrane region" description="Helical" evidence="1">
    <location>
        <begin position="387"/>
        <end position="407"/>
    </location>
</feature>
<dbReference type="KEGG" id="tva:4755034"/>
<keyword evidence="1" id="KW-0472">Membrane</keyword>